<dbReference type="PANTHER" id="PTHR10925:SF5">
    <property type="entry name" value="RNA CYTIDINE ACETYLTRANSFERASE"/>
    <property type="match status" value="1"/>
</dbReference>
<dbReference type="GO" id="GO:1904812">
    <property type="term" value="P:rRNA acetylation involved in maturation of SSU-rRNA"/>
    <property type="evidence" value="ECO:0007669"/>
    <property type="project" value="TreeGrafter"/>
</dbReference>
<sequence>MAQEANSAGAYCSSLVDYHLVLDVVRPLAAAYLRGRLPVSLSYGQAALLLVLGLQGRELGCLEEALGLPSSQLLALFNKAIRKLHGCVRAAKEAAVARSLPAPRARAPTDAPLLAPHEVPLDQDLDEAAAAERAKLRERYLRPEDLAAFAIRSGEDELAAALGGKAPAAGGLVSVAPAAGPGEKGGKGGDRGEKGGMLYKKGKGGEEKAARVGGGKGGLKKNKYGSGPGEGRPGKKQRQ</sequence>
<dbReference type="Pfam" id="PF13725">
    <property type="entry name" value="tRNA_bind_2"/>
    <property type="match status" value="1"/>
</dbReference>
<dbReference type="GO" id="GO:0000049">
    <property type="term" value="F:tRNA binding"/>
    <property type="evidence" value="ECO:0007669"/>
    <property type="project" value="TreeGrafter"/>
</dbReference>
<feature type="domain" description="Possible tRNA binding" evidence="2">
    <location>
        <begin position="10"/>
        <end position="161"/>
    </location>
</feature>
<dbReference type="InterPro" id="IPR027992">
    <property type="entry name" value="tRNA_bind_dom"/>
</dbReference>
<keyword evidence="4" id="KW-1185">Reference proteome</keyword>
<dbReference type="InterPro" id="IPR032672">
    <property type="entry name" value="TmcA/NAT10/Kre33"/>
</dbReference>
<organism evidence="3 4">
    <name type="scientific">Gonium pectorale</name>
    <name type="common">Green alga</name>
    <dbReference type="NCBI Taxonomy" id="33097"/>
    <lineage>
        <taxon>Eukaryota</taxon>
        <taxon>Viridiplantae</taxon>
        <taxon>Chlorophyta</taxon>
        <taxon>core chlorophytes</taxon>
        <taxon>Chlorophyceae</taxon>
        <taxon>CS clade</taxon>
        <taxon>Chlamydomonadales</taxon>
        <taxon>Volvocaceae</taxon>
        <taxon>Gonium</taxon>
    </lineage>
</organism>
<dbReference type="PANTHER" id="PTHR10925">
    <property type="entry name" value="N-ACETYLTRANSFERASE 10"/>
    <property type="match status" value="1"/>
</dbReference>
<dbReference type="GO" id="GO:1990883">
    <property type="term" value="F:18S rRNA cytidine N-acetyltransferase activity"/>
    <property type="evidence" value="ECO:0007669"/>
    <property type="project" value="TreeGrafter"/>
</dbReference>
<reference evidence="4" key="1">
    <citation type="journal article" date="2016" name="Nat. Commun.">
        <title>The Gonium pectorale genome demonstrates co-option of cell cycle regulation during the evolution of multicellularity.</title>
        <authorList>
            <person name="Hanschen E.R."/>
            <person name="Marriage T.N."/>
            <person name="Ferris P.J."/>
            <person name="Hamaji T."/>
            <person name="Toyoda A."/>
            <person name="Fujiyama A."/>
            <person name="Neme R."/>
            <person name="Noguchi H."/>
            <person name="Minakuchi Y."/>
            <person name="Suzuki M."/>
            <person name="Kawai-Toyooka H."/>
            <person name="Smith D.R."/>
            <person name="Sparks H."/>
            <person name="Anderson J."/>
            <person name="Bakaric R."/>
            <person name="Luria V."/>
            <person name="Karger A."/>
            <person name="Kirschner M.W."/>
            <person name="Durand P.M."/>
            <person name="Michod R.E."/>
            <person name="Nozaki H."/>
            <person name="Olson B.J."/>
        </authorList>
    </citation>
    <scope>NUCLEOTIDE SEQUENCE [LARGE SCALE GENOMIC DNA]</scope>
    <source>
        <strain evidence="4">NIES-2863</strain>
    </source>
</reference>
<proteinExistence type="predicted"/>
<dbReference type="AlphaFoldDB" id="A0A150H5J3"/>
<dbReference type="GO" id="GO:0005730">
    <property type="term" value="C:nucleolus"/>
    <property type="evidence" value="ECO:0007669"/>
    <property type="project" value="TreeGrafter"/>
</dbReference>
<feature type="region of interest" description="Disordered" evidence="1">
    <location>
        <begin position="176"/>
        <end position="239"/>
    </location>
</feature>
<comment type="caution">
    <text evidence="3">The sequence shown here is derived from an EMBL/GenBank/DDBJ whole genome shotgun (WGS) entry which is preliminary data.</text>
</comment>
<feature type="compositionally biased region" description="Basic and acidic residues" evidence="1">
    <location>
        <begin position="184"/>
        <end position="194"/>
    </location>
</feature>
<evidence type="ECO:0000256" key="1">
    <source>
        <dbReference type="SAM" id="MobiDB-lite"/>
    </source>
</evidence>
<dbReference type="GO" id="GO:0030686">
    <property type="term" value="C:90S preribosome"/>
    <property type="evidence" value="ECO:0007669"/>
    <property type="project" value="TreeGrafter"/>
</dbReference>
<protein>
    <recommendedName>
        <fullName evidence="2">Possible tRNA binding domain-containing protein</fullName>
    </recommendedName>
</protein>
<gene>
    <name evidence="3" type="ORF">GPECTOR_1g802</name>
</gene>
<evidence type="ECO:0000313" key="4">
    <source>
        <dbReference type="Proteomes" id="UP000075714"/>
    </source>
</evidence>
<accession>A0A150H5J3</accession>
<evidence type="ECO:0000313" key="3">
    <source>
        <dbReference type="EMBL" id="KXZ56890.1"/>
    </source>
</evidence>
<dbReference type="EMBL" id="LSYV01000002">
    <property type="protein sequence ID" value="KXZ56890.1"/>
    <property type="molecule type" value="Genomic_DNA"/>
</dbReference>
<name>A0A150H5J3_GONPE</name>
<dbReference type="OrthoDB" id="10067491at2759"/>
<dbReference type="STRING" id="33097.A0A150H5J3"/>
<dbReference type="Proteomes" id="UP000075714">
    <property type="component" value="Unassembled WGS sequence"/>
</dbReference>
<evidence type="ECO:0000259" key="2">
    <source>
        <dbReference type="Pfam" id="PF13725"/>
    </source>
</evidence>